<gene>
    <name evidence="1" type="ORF">M9H77_16667</name>
</gene>
<dbReference type="Proteomes" id="UP001060085">
    <property type="component" value="Linkage Group LG04"/>
</dbReference>
<protein>
    <submittedName>
        <fullName evidence="1">Uncharacterized protein</fullName>
    </submittedName>
</protein>
<accession>A0ACC0B2E7</accession>
<evidence type="ECO:0000313" key="2">
    <source>
        <dbReference type="Proteomes" id="UP001060085"/>
    </source>
</evidence>
<dbReference type="EMBL" id="CM044704">
    <property type="protein sequence ID" value="KAI5666814.1"/>
    <property type="molecule type" value="Genomic_DNA"/>
</dbReference>
<name>A0ACC0B2E7_CATRO</name>
<comment type="caution">
    <text evidence="1">The sequence shown here is derived from an EMBL/GenBank/DDBJ whole genome shotgun (WGS) entry which is preliminary data.</text>
</comment>
<reference evidence="2" key="1">
    <citation type="journal article" date="2023" name="Nat. Plants">
        <title>Single-cell RNA sequencing provides a high-resolution roadmap for understanding the multicellular compartmentation of specialized metabolism.</title>
        <authorList>
            <person name="Sun S."/>
            <person name="Shen X."/>
            <person name="Li Y."/>
            <person name="Li Y."/>
            <person name="Wang S."/>
            <person name="Li R."/>
            <person name="Zhang H."/>
            <person name="Shen G."/>
            <person name="Guo B."/>
            <person name="Wei J."/>
            <person name="Xu J."/>
            <person name="St-Pierre B."/>
            <person name="Chen S."/>
            <person name="Sun C."/>
        </authorList>
    </citation>
    <scope>NUCLEOTIDE SEQUENCE [LARGE SCALE GENOMIC DNA]</scope>
</reference>
<proteinExistence type="predicted"/>
<keyword evidence="2" id="KW-1185">Reference proteome</keyword>
<organism evidence="1 2">
    <name type="scientific">Catharanthus roseus</name>
    <name type="common">Madagascar periwinkle</name>
    <name type="synonym">Vinca rosea</name>
    <dbReference type="NCBI Taxonomy" id="4058"/>
    <lineage>
        <taxon>Eukaryota</taxon>
        <taxon>Viridiplantae</taxon>
        <taxon>Streptophyta</taxon>
        <taxon>Embryophyta</taxon>
        <taxon>Tracheophyta</taxon>
        <taxon>Spermatophyta</taxon>
        <taxon>Magnoliopsida</taxon>
        <taxon>eudicotyledons</taxon>
        <taxon>Gunneridae</taxon>
        <taxon>Pentapetalae</taxon>
        <taxon>asterids</taxon>
        <taxon>lamiids</taxon>
        <taxon>Gentianales</taxon>
        <taxon>Apocynaceae</taxon>
        <taxon>Rauvolfioideae</taxon>
        <taxon>Vinceae</taxon>
        <taxon>Catharanthinae</taxon>
        <taxon>Catharanthus</taxon>
    </lineage>
</organism>
<sequence length="190" mass="21614">MDPLFVVVSLDAILIDSKTFEDHLHNLEQFCIENVTLLGYALSFQGCQVGATKVQEIQDWLISKSAFEEESFHGFTILYKEFNKDLGILDSIFLDLPKEKTGFPSQLCLLIVEIASNQAYHSPILYSSFEVDYGDNLLMSFDLTLLSIDHALRFGEVLKMEFGQERPSKLFTIYSIVKDQSREQLGKKIG</sequence>
<evidence type="ECO:0000313" key="1">
    <source>
        <dbReference type="EMBL" id="KAI5666814.1"/>
    </source>
</evidence>